<dbReference type="Pfam" id="PF13385">
    <property type="entry name" value="Laminin_G_3"/>
    <property type="match status" value="1"/>
</dbReference>
<dbReference type="SUPFAM" id="SSF49899">
    <property type="entry name" value="Concanavalin A-like lectins/glucanases"/>
    <property type="match status" value="1"/>
</dbReference>
<dbReference type="CDD" id="cd00063">
    <property type="entry name" value="FN3"/>
    <property type="match status" value="1"/>
</dbReference>
<organism evidence="2">
    <name type="scientific">marine sediment metagenome</name>
    <dbReference type="NCBI Taxonomy" id="412755"/>
    <lineage>
        <taxon>unclassified sequences</taxon>
        <taxon>metagenomes</taxon>
        <taxon>ecological metagenomes</taxon>
    </lineage>
</organism>
<dbReference type="InterPro" id="IPR036116">
    <property type="entry name" value="FN3_sf"/>
</dbReference>
<name>X1IHI8_9ZZZZ</name>
<proteinExistence type="predicted"/>
<gene>
    <name evidence="2" type="ORF">S03H2_42831</name>
</gene>
<evidence type="ECO:0000313" key="2">
    <source>
        <dbReference type="EMBL" id="GAH65584.1"/>
    </source>
</evidence>
<dbReference type="InterPro" id="IPR003961">
    <property type="entry name" value="FN3_dom"/>
</dbReference>
<evidence type="ECO:0000259" key="1">
    <source>
        <dbReference type="PROSITE" id="PS50853"/>
    </source>
</evidence>
<protein>
    <recommendedName>
        <fullName evidence="1">Fibronectin type-III domain-containing protein</fullName>
    </recommendedName>
</protein>
<dbReference type="Gene3D" id="2.60.40.10">
    <property type="entry name" value="Immunoglobulins"/>
    <property type="match status" value="1"/>
</dbReference>
<dbReference type="InterPro" id="IPR013320">
    <property type="entry name" value="ConA-like_dom_sf"/>
</dbReference>
<dbReference type="InterPro" id="IPR013783">
    <property type="entry name" value="Ig-like_fold"/>
</dbReference>
<comment type="caution">
    <text evidence="2">The sequence shown here is derived from an EMBL/GenBank/DDBJ whole genome shotgun (WGS) entry which is preliminary data.</text>
</comment>
<sequence>TDFLVTGLTPGVAYEFRVRAYNAAGNSDYSVVKAKTTDATYEPTEFEKFIRKPGIEIDALCEMDLGKEFEGFPFMRDDDLVLCLPFDEGTGVTAYDKSGNGNNGTLINMEEGNWVDGKVGKCLDFDGEDDYVSISNITISKDAGAISLWVYSEADFTGQRLDQGHIIGFGGDKFKRYLALVGSGIGGYMLMSETNLNEENFVNVVDAVPKGQWNHILVSFDSGVATSFVNGSQVDQISGITNDWTLNRMGFMHADVPFTGKIDEVRIYKRA</sequence>
<feature type="non-terminal residue" evidence="2">
    <location>
        <position position="271"/>
    </location>
</feature>
<dbReference type="SUPFAM" id="SSF49265">
    <property type="entry name" value="Fibronectin type III"/>
    <property type="match status" value="1"/>
</dbReference>
<accession>X1IHI8</accession>
<dbReference type="EMBL" id="BARU01026685">
    <property type="protein sequence ID" value="GAH65584.1"/>
    <property type="molecule type" value="Genomic_DNA"/>
</dbReference>
<feature type="non-terminal residue" evidence="2">
    <location>
        <position position="1"/>
    </location>
</feature>
<feature type="domain" description="Fibronectin type-III" evidence="1">
    <location>
        <begin position="1"/>
        <end position="40"/>
    </location>
</feature>
<dbReference type="Gene3D" id="2.60.120.200">
    <property type="match status" value="1"/>
</dbReference>
<dbReference type="PROSITE" id="PS50853">
    <property type="entry name" value="FN3"/>
    <property type="match status" value="1"/>
</dbReference>
<reference evidence="2" key="1">
    <citation type="journal article" date="2014" name="Front. Microbiol.">
        <title>High frequency of phylogenetically diverse reductive dehalogenase-homologous genes in deep subseafloor sedimentary metagenomes.</title>
        <authorList>
            <person name="Kawai M."/>
            <person name="Futagami T."/>
            <person name="Toyoda A."/>
            <person name="Takaki Y."/>
            <person name="Nishi S."/>
            <person name="Hori S."/>
            <person name="Arai W."/>
            <person name="Tsubouchi T."/>
            <person name="Morono Y."/>
            <person name="Uchiyama I."/>
            <person name="Ito T."/>
            <person name="Fujiyama A."/>
            <person name="Inagaki F."/>
            <person name="Takami H."/>
        </authorList>
    </citation>
    <scope>NUCLEOTIDE SEQUENCE</scope>
    <source>
        <strain evidence="2">Expedition CK06-06</strain>
    </source>
</reference>
<dbReference type="AlphaFoldDB" id="X1IHI8"/>